<evidence type="ECO:0000313" key="4">
    <source>
        <dbReference type="EMBL" id="GGO81726.1"/>
    </source>
</evidence>
<feature type="domain" description="S-Me-THD N-terminal" evidence="2">
    <location>
        <begin position="9"/>
        <end position="140"/>
    </location>
</feature>
<dbReference type="Gene3D" id="3.40.1610.10">
    <property type="entry name" value="CV3147-like domain"/>
    <property type="match status" value="1"/>
</dbReference>
<dbReference type="RefSeq" id="WP_188860591.1">
    <property type="nucleotide sequence ID" value="NZ_BMLT01000005.1"/>
</dbReference>
<dbReference type="AlphaFoldDB" id="A0A917ZEU4"/>
<keyword evidence="5" id="KW-1185">Reference proteome</keyword>
<dbReference type="Gene3D" id="2.40.390.10">
    <property type="entry name" value="CV3147-like"/>
    <property type="match status" value="1"/>
</dbReference>
<sequence>MKRELTANDLEAAVLGGAILGGGGGGFIDAGMREAQLALQVGTPQLWSVDEFDPQDLSVTVALVGAPAAPFPFLQPRHHLRTLELLQRELPQGQRLAAINTNENGAQTTINGWFHSALSGLPVIDLACNGRAHPSSLMGALGLHTEPDYRSLQGYAGGASERYVEGVTSGRLAATSGVVRRASIDAGGLVAVARNPVTVEYAQNHGAPGAISFAIELGQRYLEGGMHAAARQLNGEIIATGTVRRYRCEQRDGLDVGLVELDDAAGTVLHFVNEYMVTEQQGKQVNRFPDLIMTFDENERPLVSAHVREGDRISVLHAQGSALQLSRTMFMPDLYQPLEQAIGRQFAPEQPFTSPPSATHRAVASAIGR</sequence>
<comment type="caution">
    <text evidence="4">The sequence shown here is derived from an EMBL/GenBank/DDBJ whole genome shotgun (WGS) entry which is preliminary data.</text>
</comment>
<proteinExistence type="predicted"/>
<dbReference type="SUPFAM" id="SSF160991">
    <property type="entry name" value="CV3147-like"/>
    <property type="match status" value="1"/>
</dbReference>
<reference evidence="4 5" key="1">
    <citation type="journal article" date="2014" name="Int. J. Syst. Evol. Microbiol.">
        <title>Complete genome sequence of Corynebacterium casei LMG S-19264T (=DSM 44701T), isolated from a smear-ripened cheese.</title>
        <authorList>
            <consortium name="US DOE Joint Genome Institute (JGI-PGF)"/>
            <person name="Walter F."/>
            <person name="Albersmeier A."/>
            <person name="Kalinowski J."/>
            <person name="Ruckert C."/>
        </authorList>
    </citation>
    <scope>NUCLEOTIDE SEQUENCE [LARGE SCALE GENOMIC DNA]</scope>
    <source>
        <strain evidence="4 5">CGMCC 1.7286</strain>
    </source>
</reference>
<dbReference type="Pfam" id="PF06032">
    <property type="entry name" value="S-Me-THD_N"/>
    <property type="match status" value="1"/>
</dbReference>
<dbReference type="InterPro" id="IPR024071">
    <property type="entry name" value="S-Me-THD_C_sf"/>
</dbReference>
<dbReference type="InterPro" id="IPR048350">
    <property type="entry name" value="S-Me-THD-like_C"/>
</dbReference>
<evidence type="ECO:0000313" key="5">
    <source>
        <dbReference type="Proteomes" id="UP000599578"/>
    </source>
</evidence>
<evidence type="ECO:0000259" key="3">
    <source>
        <dbReference type="Pfam" id="PF20906"/>
    </source>
</evidence>
<evidence type="ECO:0000256" key="1">
    <source>
        <dbReference type="SAM" id="MobiDB-lite"/>
    </source>
</evidence>
<dbReference type="InterPro" id="IPR027479">
    <property type="entry name" value="S-Me-THD_N_sf"/>
</dbReference>
<accession>A0A917ZEU4</accession>
<dbReference type="Pfam" id="PF20906">
    <property type="entry name" value="S-Me-THD_C"/>
    <property type="match status" value="1"/>
</dbReference>
<feature type="domain" description="S-Me-THD-like C-terminal" evidence="3">
    <location>
        <begin position="178"/>
        <end position="322"/>
    </location>
</feature>
<gene>
    <name evidence="4" type="ORF">GCM10011348_21380</name>
</gene>
<dbReference type="EMBL" id="BMLT01000005">
    <property type="protein sequence ID" value="GGO81726.1"/>
    <property type="molecule type" value="Genomic_DNA"/>
</dbReference>
<organism evidence="4 5">
    <name type="scientific">Marinobacterium nitratireducens</name>
    <dbReference type="NCBI Taxonomy" id="518897"/>
    <lineage>
        <taxon>Bacteria</taxon>
        <taxon>Pseudomonadati</taxon>
        <taxon>Pseudomonadota</taxon>
        <taxon>Gammaproteobacteria</taxon>
        <taxon>Oceanospirillales</taxon>
        <taxon>Oceanospirillaceae</taxon>
        <taxon>Marinobacterium</taxon>
    </lineage>
</organism>
<feature type="region of interest" description="Disordered" evidence="1">
    <location>
        <begin position="348"/>
        <end position="369"/>
    </location>
</feature>
<dbReference type="InterPro" id="IPR010318">
    <property type="entry name" value="S-Me-THD_N"/>
</dbReference>
<evidence type="ECO:0008006" key="6">
    <source>
        <dbReference type="Google" id="ProtNLM"/>
    </source>
</evidence>
<protein>
    <recommendedName>
        <fullName evidence="6">OsrF</fullName>
    </recommendedName>
</protein>
<evidence type="ECO:0000259" key="2">
    <source>
        <dbReference type="Pfam" id="PF06032"/>
    </source>
</evidence>
<name>A0A917ZEU4_9GAMM</name>
<dbReference type="Proteomes" id="UP000599578">
    <property type="component" value="Unassembled WGS sequence"/>
</dbReference>